<comment type="caution">
    <text evidence="2">The sequence shown here is derived from an EMBL/GenBank/DDBJ whole genome shotgun (WGS) entry which is preliminary data.</text>
</comment>
<evidence type="ECO:0008006" key="3">
    <source>
        <dbReference type="Google" id="ProtNLM"/>
    </source>
</evidence>
<dbReference type="AlphaFoldDB" id="X0U1T6"/>
<proteinExistence type="predicted"/>
<keyword evidence="1" id="KW-1133">Transmembrane helix</keyword>
<evidence type="ECO:0000256" key="1">
    <source>
        <dbReference type="SAM" id="Phobius"/>
    </source>
</evidence>
<name>X0U1T6_9ZZZZ</name>
<accession>X0U1T6</accession>
<protein>
    <recommendedName>
        <fullName evidence="3">Cytochrome C biogenesis protein transmembrane domain-containing protein</fullName>
    </recommendedName>
</protein>
<feature type="transmembrane region" description="Helical" evidence="1">
    <location>
        <begin position="106"/>
        <end position="131"/>
    </location>
</feature>
<dbReference type="EMBL" id="BARS01019753">
    <property type="protein sequence ID" value="GAF94372.1"/>
    <property type="molecule type" value="Genomic_DNA"/>
</dbReference>
<evidence type="ECO:0000313" key="2">
    <source>
        <dbReference type="EMBL" id="GAF94372.1"/>
    </source>
</evidence>
<reference evidence="2" key="1">
    <citation type="journal article" date="2014" name="Front. Microbiol.">
        <title>High frequency of phylogenetically diverse reductive dehalogenase-homologous genes in deep subseafloor sedimentary metagenomes.</title>
        <authorList>
            <person name="Kawai M."/>
            <person name="Futagami T."/>
            <person name="Toyoda A."/>
            <person name="Takaki Y."/>
            <person name="Nishi S."/>
            <person name="Hori S."/>
            <person name="Arai W."/>
            <person name="Tsubouchi T."/>
            <person name="Morono Y."/>
            <person name="Uchiyama I."/>
            <person name="Ito T."/>
            <person name="Fujiyama A."/>
            <person name="Inagaki F."/>
            <person name="Takami H."/>
        </authorList>
    </citation>
    <scope>NUCLEOTIDE SEQUENCE</scope>
    <source>
        <strain evidence="2">Expedition CK06-06</strain>
    </source>
</reference>
<sequence length="208" mass="22135">MLAYLGRSRRQMALVGTGFTVSVFATYLLLGLGAMGAIKAFSVSHGLSAALAYAVAALAFVLAGWSLVDCIRYARSGDVHTAMLGLPKSVKARINKVIRVGLSTKGLVIGSVTVGALVAMLESLCTGQVYLPTIMFVMRCPSLRTGALGYLVLYNLMFIAPLIVILVIAYFGIRSQQLGEFLRRRLALFKLAMAVLFAGLGVLVLATL</sequence>
<keyword evidence="1" id="KW-0812">Transmembrane</keyword>
<keyword evidence="1" id="KW-0472">Membrane</keyword>
<feature type="transmembrane region" description="Helical" evidence="1">
    <location>
        <begin position="50"/>
        <end position="68"/>
    </location>
</feature>
<feature type="transmembrane region" description="Helical" evidence="1">
    <location>
        <begin position="12"/>
        <end position="38"/>
    </location>
</feature>
<organism evidence="2">
    <name type="scientific">marine sediment metagenome</name>
    <dbReference type="NCBI Taxonomy" id="412755"/>
    <lineage>
        <taxon>unclassified sequences</taxon>
        <taxon>metagenomes</taxon>
        <taxon>ecological metagenomes</taxon>
    </lineage>
</organism>
<feature type="transmembrane region" description="Helical" evidence="1">
    <location>
        <begin position="151"/>
        <end position="173"/>
    </location>
</feature>
<gene>
    <name evidence="2" type="ORF">S01H1_31955</name>
</gene>
<feature type="transmembrane region" description="Helical" evidence="1">
    <location>
        <begin position="185"/>
        <end position="206"/>
    </location>
</feature>